<keyword evidence="2" id="KW-1185">Reference proteome</keyword>
<dbReference type="GO" id="GO:0000350">
    <property type="term" value="P:generation of catalytic spliceosome for second transesterification step"/>
    <property type="evidence" value="ECO:0007669"/>
    <property type="project" value="InterPro"/>
</dbReference>
<organism evidence="1 2">
    <name type="scientific">Coptis chinensis</name>
    <dbReference type="NCBI Taxonomy" id="261450"/>
    <lineage>
        <taxon>Eukaryota</taxon>
        <taxon>Viridiplantae</taxon>
        <taxon>Streptophyta</taxon>
        <taxon>Embryophyta</taxon>
        <taxon>Tracheophyta</taxon>
        <taxon>Spermatophyta</taxon>
        <taxon>Magnoliopsida</taxon>
        <taxon>Ranunculales</taxon>
        <taxon>Ranunculaceae</taxon>
        <taxon>Coptidoideae</taxon>
        <taxon>Coptis</taxon>
    </lineage>
</organism>
<protein>
    <recommendedName>
        <fullName evidence="3">Pre-mRNA-splicing factor ISY1-like protein</fullName>
    </recommendedName>
</protein>
<evidence type="ECO:0000313" key="1">
    <source>
        <dbReference type="EMBL" id="KAF9619823.1"/>
    </source>
</evidence>
<dbReference type="Pfam" id="PF06246">
    <property type="entry name" value="Isy1"/>
    <property type="match status" value="1"/>
</dbReference>
<proteinExistence type="predicted"/>
<dbReference type="EMBL" id="JADFTS010000002">
    <property type="protein sequence ID" value="KAF9619823.1"/>
    <property type="molecule type" value="Genomic_DNA"/>
</dbReference>
<accession>A0A835M4Z6</accession>
<evidence type="ECO:0008006" key="3">
    <source>
        <dbReference type="Google" id="ProtNLM"/>
    </source>
</evidence>
<dbReference type="OrthoDB" id="1739576at2759"/>
<dbReference type="AlphaFoldDB" id="A0A835M4Z6"/>
<evidence type="ECO:0000313" key="2">
    <source>
        <dbReference type="Proteomes" id="UP000631114"/>
    </source>
</evidence>
<dbReference type="Proteomes" id="UP000631114">
    <property type="component" value="Unassembled WGS sequence"/>
</dbReference>
<dbReference type="PANTHER" id="PTHR13021">
    <property type="entry name" value="PRE-MRNA-SPLICING FACTOR ISY1"/>
    <property type="match status" value="1"/>
</dbReference>
<sequence length="187" mass="21403">EKGHWERRIIDLGGHNYSRHSAKMTGLDGNIVHVPNPSGRGPKYRYFGAAKKLPGARELFEKPPELQKRRMGFLTNLIQGPAEAVKEWQGQENINLEAKRVVKSGEVANAANILFEEDEDVVEEERKAKEEENQKEQEFVVHVPLPDEREIEKMVLAKKKQELLSKYTSDTLMVEQSEANAMLNIQR</sequence>
<feature type="non-terminal residue" evidence="1">
    <location>
        <position position="1"/>
    </location>
</feature>
<gene>
    <name evidence="1" type="ORF">IFM89_009574</name>
</gene>
<reference evidence="1 2" key="1">
    <citation type="submission" date="2020-10" db="EMBL/GenBank/DDBJ databases">
        <title>The Coptis chinensis genome and diversification of protoberbering-type alkaloids.</title>
        <authorList>
            <person name="Wang B."/>
            <person name="Shu S."/>
            <person name="Song C."/>
            <person name="Liu Y."/>
        </authorList>
    </citation>
    <scope>NUCLEOTIDE SEQUENCE [LARGE SCALE GENOMIC DNA]</scope>
    <source>
        <strain evidence="1">HL-2020</strain>
        <tissue evidence="1">Leaf</tissue>
    </source>
</reference>
<dbReference type="InterPro" id="IPR009360">
    <property type="entry name" value="Isy1"/>
</dbReference>
<name>A0A835M4Z6_9MAGN</name>
<comment type="caution">
    <text evidence="1">The sequence shown here is derived from an EMBL/GenBank/DDBJ whole genome shotgun (WGS) entry which is preliminary data.</text>
</comment>